<keyword evidence="3" id="KW-1003">Cell membrane</keyword>
<feature type="transmembrane region" description="Helical" evidence="7">
    <location>
        <begin position="115"/>
        <end position="136"/>
    </location>
</feature>
<evidence type="ECO:0000256" key="2">
    <source>
        <dbReference type="ARBA" id="ARBA00022448"/>
    </source>
</evidence>
<feature type="transmembrane region" description="Helical" evidence="7">
    <location>
        <begin position="366"/>
        <end position="387"/>
    </location>
</feature>
<dbReference type="RefSeq" id="WP_136484013.1">
    <property type="nucleotide sequence ID" value="NZ_CP076642.1"/>
</dbReference>
<keyword evidence="4 7" id="KW-0812">Transmembrane</keyword>
<feature type="transmembrane region" description="Helical" evidence="7">
    <location>
        <begin position="393"/>
        <end position="411"/>
    </location>
</feature>
<evidence type="ECO:0000256" key="4">
    <source>
        <dbReference type="ARBA" id="ARBA00022692"/>
    </source>
</evidence>
<evidence type="ECO:0000256" key="3">
    <source>
        <dbReference type="ARBA" id="ARBA00022475"/>
    </source>
</evidence>
<dbReference type="GO" id="GO:0022857">
    <property type="term" value="F:transmembrane transporter activity"/>
    <property type="evidence" value="ECO:0007669"/>
    <property type="project" value="InterPro"/>
</dbReference>
<dbReference type="GO" id="GO:0005886">
    <property type="term" value="C:plasma membrane"/>
    <property type="evidence" value="ECO:0007669"/>
    <property type="project" value="UniProtKB-SubCell"/>
</dbReference>
<organism evidence="8 9">
    <name type="scientific">Vibrio ostreae</name>
    <dbReference type="NCBI Taxonomy" id="2841925"/>
    <lineage>
        <taxon>Bacteria</taxon>
        <taxon>Pseudomonadati</taxon>
        <taxon>Pseudomonadota</taxon>
        <taxon>Gammaproteobacteria</taxon>
        <taxon>Vibrionales</taxon>
        <taxon>Vibrionaceae</taxon>
        <taxon>Vibrio</taxon>
    </lineage>
</organism>
<dbReference type="InterPro" id="IPR006726">
    <property type="entry name" value="PHBA_efflux_AaeB/fusaric-R"/>
</dbReference>
<feature type="transmembrane region" description="Helical" evidence="7">
    <location>
        <begin position="156"/>
        <end position="175"/>
    </location>
</feature>
<dbReference type="PANTHER" id="PTHR30509">
    <property type="entry name" value="P-HYDROXYBENZOIC ACID EFFLUX PUMP SUBUNIT-RELATED"/>
    <property type="match status" value="1"/>
</dbReference>
<comment type="subcellular location">
    <subcellularLocation>
        <location evidence="1">Cell membrane</location>
        <topology evidence="1">Multi-pass membrane protein</topology>
    </subcellularLocation>
</comment>
<feature type="transmembrane region" description="Helical" evidence="7">
    <location>
        <begin position="91"/>
        <end position="108"/>
    </location>
</feature>
<evidence type="ECO:0000256" key="6">
    <source>
        <dbReference type="ARBA" id="ARBA00023136"/>
    </source>
</evidence>
<reference evidence="8" key="1">
    <citation type="submission" date="2021-06" db="EMBL/GenBank/DDBJ databases">
        <title>Vibrio nov. sp., novel gut bacterium isolated from Yellow Sea oyster.</title>
        <authorList>
            <person name="Muhammad N."/>
            <person name="Nguyen T.H."/>
            <person name="Lee Y.-J."/>
            <person name="Ko J."/>
            <person name="Kim S.-G."/>
        </authorList>
    </citation>
    <scope>NUCLEOTIDE SEQUENCE</scope>
    <source>
        <strain evidence="8">OG9-811</strain>
    </source>
</reference>
<gene>
    <name evidence="8" type="ORF">KNV97_03110</name>
</gene>
<feature type="transmembrane region" description="Helical" evidence="7">
    <location>
        <begin position="16"/>
        <end position="36"/>
    </location>
</feature>
<dbReference type="Pfam" id="PF04632">
    <property type="entry name" value="FUSC"/>
    <property type="match status" value="1"/>
</dbReference>
<dbReference type="Proteomes" id="UP000694232">
    <property type="component" value="Chromosome 2"/>
</dbReference>
<dbReference type="AlphaFoldDB" id="A0A975U9Q7"/>
<sequence length="688" mass="76053">MGVLLNTLLMPNKQSVIFAIKGVVAMALSLYIAMFLNLDRPYWALVSAVFLQIRPESGLVIEKGICQIVGTLVGGIVGITILQWFMPYPELAIGCLALWLGINSGMGAMVRRTNFIYLFAMAGITACLIVLLVMVSPATASSQTIFAVAQARVSEIIVGAICAALVSKLVFPMQVKDGLRAHARHVINQTLSYLNLELDPNGSHDGRHQHVDTILESIAAMSDDQSAVVYEGPDGPGQSRAASQISNKTLSLLAMIQIFGRLQRNHPDLIGEYLAEMLADMRDSFKRMEETNDYNECYKQAQSLRRRQLVYSNQACDLTPLQSRLMKVSLELSADLVMILKGYNALISAVPVRLNAPTQKSYKDPLVGLVTGGRTMLVFLVGAGLWIGTGSTAVLMMMILPVIFSIMLARLPMTILMIVLQRLLVGVMIAVPVAVFYGLNLLAQSSGDYEILVMVLAGPYFFGLMALANRATMPYGLGFCIPFTILISPSNDMSRAFSVDYTLSNSLSIFVGVTVLYWMFKMITGPGLQLMQYRLLRATKQDLSEIMNHPSPEHWFNARMGDRLLRIATYDKSMAARTRDITELALTGLNLGHVSVRLRRMVGSVVDENLQQGLENWQNALAEAFMQCSKGQFSSQFNKACNDLLTQLRFYPLLPGQYEIVEGMCERLTMTFERLTQTIADNQTHISD</sequence>
<feature type="transmembrane region" description="Helical" evidence="7">
    <location>
        <begin position="68"/>
        <end position="85"/>
    </location>
</feature>
<evidence type="ECO:0000313" key="8">
    <source>
        <dbReference type="EMBL" id="QXO16529.1"/>
    </source>
</evidence>
<keyword evidence="6 7" id="KW-0472">Membrane</keyword>
<keyword evidence="2" id="KW-0813">Transport</keyword>
<evidence type="ECO:0000256" key="1">
    <source>
        <dbReference type="ARBA" id="ARBA00004651"/>
    </source>
</evidence>
<name>A0A975U9Q7_9VIBR</name>
<evidence type="ECO:0000313" key="9">
    <source>
        <dbReference type="Proteomes" id="UP000694232"/>
    </source>
</evidence>
<feature type="transmembrane region" description="Helical" evidence="7">
    <location>
        <begin position="449"/>
        <end position="468"/>
    </location>
</feature>
<feature type="transmembrane region" description="Helical" evidence="7">
    <location>
        <begin position="503"/>
        <end position="520"/>
    </location>
</feature>
<evidence type="ECO:0000256" key="7">
    <source>
        <dbReference type="SAM" id="Phobius"/>
    </source>
</evidence>
<keyword evidence="5 7" id="KW-1133">Transmembrane helix</keyword>
<feature type="transmembrane region" description="Helical" evidence="7">
    <location>
        <begin position="423"/>
        <end position="443"/>
    </location>
</feature>
<dbReference type="PANTHER" id="PTHR30509:SF9">
    <property type="entry name" value="MULTIDRUG RESISTANCE PROTEIN MDTO"/>
    <property type="match status" value="1"/>
</dbReference>
<dbReference type="KEGG" id="vos:KNV97_03110"/>
<accession>A0A975U9Q7</accession>
<keyword evidence="9" id="KW-1185">Reference proteome</keyword>
<feature type="transmembrane region" description="Helical" evidence="7">
    <location>
        <begin position="475"/>
        <end position="491"/>
    </location>
</feature>
<dbReference type="EMBL" id="CP076642">
    <property type="protein sequence ID" value="QXO16529.1"/>
    <property type="molecule type" value="Genomic_DNA"/>
</dbReference>
<proteinExistence type="predicted"/>
<protein>
    <submittedName>
        <fullName evidence="8">FUSC family protein</fullName>
    </submittedName>
</protein>
<evidence type="ECO:0000256" key="5">
    <source>
        <dbReference type="ARBA" id="ARBA00022989"/>
    </source>
</evidence>